<dbReference type="Gene3D" id="2.160.20.10">
    <property type="entry name" value="Single-stranded right-handed beta-helix, Pectin lyase-like"/>
    <property type="match status" value="2"/>
</dbReference>
<feature type="domain" description="Rhamnogalacturonase A/B/Epimerase-like pectate lyase" evidence="3">
    <location>
        <begin position="188"/>
        <end position="412"/>
    </location>
</feature>
<evidence type="ECO:0000256" key="1">
    <source>
        <dbReference type="SAM" id="MobiDB-lite"/>
    </source>
</evidence>
<dbReference type="InterPro" id="IPR011050">
    <property type="entry name" value="Pectin_lyase_fold/virulence"/>
</dbReference>
<dbReference type="HOGENOM" id="CLU_002540_2_1_1"/>
<dbReference type="Pfam" id="PF12708">
    <property type="entry name" value="Pect-lyase_RHGA_epim"/>
    <property type="match status" value="2"/>
</dbReference>
<dbReference type="InterPro" id="IPR051801">
    <property type="entry name" value="GH28_Enzymes"/>
</dbReference>
<keyword evidence="2" id="KW-1133">Transmembrane helix</keyword>
<evidence type="ECO:0000259" key="3">
    <source>
        <dbReference type="Pfam" id="PF12708"/>
    </source>
</evidence>
<keyword evidence="5" id="KW-1185">Reference proteome</keyword>
<dbReference type="eggNOG" id="ENOG502QV54">
    <property type="taxonomic scope" value="Eukaryota"/>
</dbReference>
<feature type="domain" description="Rhamnogalacturonase A/B/Epimerase-like pectate lyase" evidence="3">
    <location>
        <begin position="541"/>
        <end position="605"/>
    </location>
</feature>
<proteinExistence type="predicted"/>
<keyword evidence="2" id="KW-0812">Transmembrane</keyword>
<evidence type="ECO:0000256" key="2">
    <source>
        <dbReference type="SAM" id="Phobius"/>
    </source>
</evidence>
<protein>
    <submittedName>
        <fullName evidence="4">1,3-beta glucanase</fullName>
    </submittedName>
</protein>
<dbReference type="FunFam" id="2.160.20.10:FF:000026">
    <property type="entry name" value="Exo-beta-1,3-glucanase Exg0"/>
    <property type="match status" value="1"/>
</dbReference>
<feature type="compositionally biased region" description="Acidic residues" evidence="1">
    <location>
        <begin position="17"/>
        <end position="26"/>
    </location>
</feature>
<name>K1W631_MARBU</name>
<dbReference type="InterPro" id="IPR024535">
    <property type="entry name" value="RHGA/B-epi-like_pectate_lyase"/>
</dbReference>
<dbReference type="CDD" id="cd23668">
    <property type="entry name" value="GH55_beta13glucanase-like"/>
    <property type="match status" value="1"/>
</dbReference>
<feature type="transmembrane region" description="Helical" evidence="2">
    <location>
        <begin position="123"/>
        <end position="148"/>
    </location>
</feature>
<dbReference type="Proteomes" id="UP000006753">
    <property type="component" value="Unassembled WGS sequence"/>
</dbReference>
<dbReference type="InParanoid" id="K1W631"/>
<dbReference type="FunFam" id="2.160.20.10:FF:000023">
    <property type="entry name" value="Exo-beta-1,3-glucanase Exg0"/>
    <property type="match status" value="1"/>
</dbReference>
<organism evidence="4 5">
    <name type="scientific">Marssonina brunnea f. sp. multigermtubi (strain MB_m1)</name>
    <name type="common">Marssonina leaf spot fungus</name>
    <dbReference type="NCBI Taxonomy" id="1072389"/>
    <lineage>
        <taxon>Eukaryota</taxon>
        <taxon>Fungi</taxon>
        <taxon>Dikarya</taxon>
        <taxon>Ascomycota</taxon>
        <taxon>Pezizomycotina</taxon>
        <taxon>Leotiomycetes</taxon>
        <taxon>Helotiales</taxon>
        <taxon>Drepanopezizaceae</taxon>
        <taxon>Drepanopeziza</taxon>
    </lineage>
</organism>
<dbReference type="OrthoDB" id="1046782at2759"/>
<dbReference type="InterPro" id="IPR012334">
    <property type="entry name" value="Pectin_lyas_fold"/>
</dbReference>
<feature type="compositionally biased region" description="Low complexity" evidence="1">
    <location>
        <begin position="99"/>
        <end position="118"/>
    </location>
</feature>
<dbReference type="AlphaFoldDB" id="K1W631"/>
<dbReference type="KEGG" id="mbe:MBM_09449"/>
<keyword evidence="2" id="KW-0472">Membrane</keyword>
<dbReference type="SUPFAM" id="SSF51126">
    <property type="entry name" value="Pectin lyase-like"/>
    <property type="match status" value="2"/>
</dbReference>
<reference evidence="4 5" key="1">
    <citation type="journal article" date="2012" name="BMC Genomics">
        <title>Sequencing the genome of Marssonina brunnea reveals fungus-poplar co-evolution.</title>
        <authorList>
            <person name="Zhu S."/>
            <person name="Cao Y.-Z."/>
            <person name="Jiang C."/>
            <person name="Tan B.-Y."/>
            <person name="Wang Z."/>
            <person name="Feng S."/>
            <person name="Zhang L."/>
            <person name="Su X.-H."/>
            <person name="Brejova B."/>
            <person name="Vinar T."/>
            <person name="Xu M."/>
            <person name="Wang M.-X."/>
            <person name="Zhang S.-G."/>
            <person name="Huang M.-R."/>
            <person name="Wu R."/>
            <person name="Zhou Y."/>
        </authorList>
    </citation>
    <scope>NUCLEOTIDE SEQUENCE [LARGE SCALE GENOMIC DNA]</scope>
    <source>
        <strain evidence="4 5">MB_m1</strain>
    </source>
</reference>
<gene>
    <name evidence="4" type="ORF">MBM_09449</name>
</gene>
<dbReference type="GeneID" id="18765384"/>
<dbReference type="OMA" id="AVFMNWN"/>
<feature type="region of interest" description="Disordered" evidence="1">
    <location>
        <begin position="1"/>
        <end position="26"/>
    </location>
</feature>
<feature type="region of interest" description="Disordered" evidence="1">
    <location>
        <begin position="88"/>
        <end position="120"/>
    </location>
</feature>
<sequence length="906" mass="96488">MASVLAPHGRWGRGDGEGEGELEEDEDGAAMFGIGSDLESRRAQHIINSSSASSAALASYSEDRQQSHRLPFLPQYLDVRGRERPLKTGRIHSAHSFPTTTTATTRTSTSYSSSSSSSSGGGCYYLTMAAFSMFVIVAAFFLLLVAGAPAPLASPATNVSVAGSSSYWLASIARQGTVAYGDSAFKVFRNVKDFGAKGDGTTDDTAAINAAIASGNRCGQGCDSTTITPAIVYFPAGTYMVSAPLTQHYYTQMIGDATNLPVLKATAAFKGMAVIDADPYTDAGVNWFTNQNNFFRQVRNFVIDLTGMPYTAGAGIHWQVAQATSLQNLVFNMRTDGGSANAQVGIFMDNGSGGFMTDLTFNGGKYGAFFGSQQFTTRNMKFNNCQTAVFMNWNWAWTLSGLTINNCGVGVDMANGGTASQLVGSVIFVDSTISNTPVGITTAYSTSTTFTNGSLVIDNVNFSPNVPVAVQNPTTKQTIVAGNTKVASWIQGKQYKGANAGSTVQGTQTVVTKPASLLDSTGNVFTRSKPQYEKEPVAVFKSVKAAGAKGDGVTDDTAAIQAVFNSVSASDIVYFDHGAYVVTSTIQVPKNIRITGEIWPLIMAGGTSFFKDQNNPKPVFQVGQAGDVGTVEMSDLIFETLGPQPGAILMEWNVKGTSQGSAGLWDVHFRIGGSAGTQLQSDKCSKNPTVTAPAKSECMGAYMLLHITKTGSAYLENTWLWVSDHELDLADHNQINIYNGRGLLITSTEGPVWLYGTSSEHNVLYNYQVANAKNVYMGLIQTETPYFQSNPDATTPFTTTDTYSDPSFRGSSTANKAWGLRVVNSHDVLVYGGGLYSFFDNYSQVCLATASCQDNMVSIENSTGVHMYGLSTKAATNMVTINGASAALDKDNRNNFCAAISYFEVA</sequence>
<dbReference type="EMBL" id="JH921458">
    <property type="protein sequence ID" value="EKD12415.1"/>
    <property type="molecule type" value="Genomic_DNA"/>
</dbReference>
<dbReference type="PANTHER" id="PTHR31339">
    <property type="entry name" value="PECTIN LYASE-RELATED"/>
    <property type="match status" value="1"/>
</dbReference>
<dbReference type="PANTHER" id="PTHR31339:SF9">
    <property type="entry name" value="PLASMIN AND FIBRONECTIN-BINDING PROTEIN A"/>
    <property type="match status" value="1"/>
</dbReference>
<evidence type="ECO:0000313" key="4">
    <source>
        <dbReference type="EMBL" id="EKD12415.1"/>
    </source>
</evidence>
<accession>K1W631</accession>
<evidence type="ECO:0000313" key="5">
    <source>
        <dbReference type="Proteomes" id="UP000006753"/>
    </source>
</evidence>
<dbReference type="STRING" id="1072389.K1W631"/>